<dbReference type="GO" id="GO:0016020">
    <property type="term" value="C:membrane"/>
    <property type="evidence" value="ECO:0007669"/>
    <property type="project" value="TreeGrafter"/>
</dbReference>
<dbReference type="Gene3D" id="3.40.50.12780">
    <property type="entry name" value="N-terminal domain of ligase-like"/>
    <property type="match status" value="1"/>
</dbReference>
<evidence type="ECO:0000256" key="1">
    <source>
        <dbReference type="ARBA" id="ARBA00022741"/>
    </source>
</evidence>
<dbReference type="PANTHER" id="PTHR43272:SF33">
    <property type="entry name" value="AMP-BINDING DOMAIN-CONTAINING PROTEIN-RELATED"/>
    <property type="match status" value="1"/>
</dbReference>
<keyword evidence="2" id="KW-0067">ATP-binding</keyword>
<dbReference type="Pfam" id="PF00501">
    <property type="entry name" value="AMP-binding"/>
    <property type="match status" value="1"/>
</dbReference>
<dbReference type="OrthoDB" id="1700726at2759"/>
<dbReference type="SUPFAM" id="SSF56801">
    <property type="entry name" value="Acetyl-CoA synthetase-like"/>
    <property type="match status" value="1"/>
</dbReference>
<dbReference type="InterPro" id="IPR042099">
    <property type="entry name" value="ANL_N_sf"/>
</dbReference>
<protein>
    <submittedName>
        <fullName evidence="4">Acetyl-CoA synthetase-like protein</fullName>
    </submittedName>
</protein>
<dbReference type="GO" id="GO:0004467">
    <property type="term" value="F:long-chain fatty acid-CoA ligase activity"/>
    <property type="evidence" value="ECO:0007669"/>
    <property type="project" value="TreeGrafter"/>
</dbReference>
<dbReference type="AlphaFoldDB" id="A0A1X0R846"/>
<sequence length="546" mass="61169">MTFELDTLSYTLLASIVGAAALLSARNSKSSDIHPLLLNTQSDVSRLRHPGESAIYRSRMYPMNSPLCSTFERSIRTLADFYKEGGFKKHGNADFLEQEGGYTSYETIRSKVERVYQGLRSVAKLVPQSKDESSFVGIYANNSYHTVLTEIACHMHGLVTVPILASYLSHILEKTKLRVLVTVESHLREVLIHVSDIPTLKHIVVVGNISEADKDKAVKAGIELITFNELEQRGADESYDDVQVVPNDIASIYFSSANEKSKHGVVLTHKNLLSSISSYLSIVPPAQRFSSKDRLMVNLSIDNVLRYVLTAVISFAGGSIVFGSQSTDSNDADILSYLSMIPQHKPTIFVSNSWLLGQVRHLIESRYGKSFLYKRGYDAKKEYLEESRLVNDCKYDMLVFRNIRQTMFGGNLRLIYIDNDDNSDPTLATFLRIVLSTQVIQTFNLPETSSSITASMFFDYNALPEARGAPLPCNEIKLVDQPERALTAEDKPNPRGEIWVRGNNVFAEYYKDEQATSDVIDSDGWFTTGYLGEMLPNGTLKVLEKK</sequence>
<dbReference type="PANTHER" id="PTHR43272">
    <property type="entry name" value="LONG-CHAIN-FATTY-ACID--COA LIGASE"/>
    <property type="match status" value="1"/>
</dbReference>
<name>A0A1X0R846_RHIZD</name>
<organism evidence="4">
    <name type="scientific">Rhizopus microsporus var. microsporus</name>
    <dbReference type="NCBI Taxonomy" id="86635"/>
    <lineage>
        <taxon>Eukaryota</taxon>
        <taxon>Fungi</taxon>
        <taxon>Fungi incertae sedis</taxon>
        <taxon>Mucoromycota</taxon>
        <taxon>Mucoromycotina</taxon>
        <taxon>Mucoromycetes</taxon>
        <taxon>Mucorales</taxon>
        <taxon>Mucorineae</taxon>
        <taxon>Rhizopodaceae</taxon>
        <taxon>Rhizopus</taxon>
    </lineage>
</organism>
<dbReference type="InterPro" id="IPR000873">
    <property type="entry name" value="AMP-dep_synth/lig_dom"/>
</dbReference>
<dbReference type="Proteomes" id="UP000242414">
    <property type="component" value="Unassembled WGS sequence"/>
</dbReference>
<dbReference type="GO" id="GO:0005783">
    <property type="term" value="C:endoplasmic reticulum"/>
    <property type="evidence" value="ECO:0007669"/>
    <property type="project" value="TreeGrafter"/>
</dbReference>
<dbReference type="GO" id="GO:0005524">
    <property type="term" value="F:ATP binding"/>
    <property type="evidence" value="ECO:0007669"/>
    <property type="project" value="UniProtKB-KW"/>
</dbReference>
<evidence type="ECO:0000313" key="4">
    <source>
        <dbReference type="EMBL" id="ORE08134.1"/>
    </source>
</evidence>
<evidence type="ECO:0000259" key="3">
    <source>
        <dbReference type="Pfam" id="PF00501"/>
    </source>
</evidence>
<keyword evidence="1" id="KW-0547">Nucleotide-binding</keyword>
<proteinExistence type="predicted"/>
<dbReference type="VEuPathDB" id="FungiDB:BCV72DRAFT_304029"/>
<feature type="domain" description="AMP-dependent synthetase/ligase" evidence="3">
    <location>
        <begin position="88"/>
        <end position="510"/>
    </location>
</feature>
<evidence type="ECO:0000256" key="2">
    <source>
        <dbReference type="ARBA" id="ARBA00022840"/>
    </source>
</evidence>
<accession>A0A1X0R846</accession>
<dbReference type="EMBL" id="KV921893">
    <property type="protein sequence ID" value="ORE08134.1"/>
    <property type="molecule type" value="Genomic_DNA"/>
</dbReference>
<gene>
    <name evidence="4" type="ORF">BCV72DRAFT_304029</name>
</gene>
<reference evidence="4" key="1">
    <citation type="journal article" date="2016" name="Proc. Natl. Acad. Sci. U.S.A.">
        <title>Lipid metabolic changes in an early divergent fungus govern the establishment of a mutualistic symbiosis with endobacteria.</title>
        <authorList>
            <person name="Lastovetsky O.A."/>
            <person name="Gaspar M.L."/>
            <person name="Mondo S.J."/>
            <person name="LaButti K.M."/>
            <person name="Sandor L."/>
            <person name="Grigoriev I.V."/>
            <person name="Henry S.A."/>
            <person name="Pawlowska T.E."/>
        </authorList>
    </citation>
    <scope>NUCLEOTIDE SEQUENCE [LARGE SCALE GENOMIC DNA]</scope>
    <source>
        <strain evidence="4">ATCC 52814</strain>
    </source>
</reference>